<evidence type="ECO:0000256" key="3">
    <source>
        <dbReference type="ARBA" id="ARBA00022692"/>
    </source>
</evidence>
<evidence type="ECO:0000259" key="7">
    <source>
        <dbReference type="Pfam" id="PF04024"/>
    </source>
</evidence>
<proteinExistence type="predicted"/>
<feature type="transmembrane region" description="Helical" evidence="6">
    <location>
        <begin position="51"/>
        <end position="74"/>
    </location>
</feature>
<feature type="domain" description="Phage shock protein PspC N-terminal" evidence="7">
    <location>
        <begin position="20"/>
        <end position="76"/>
    </location>
</feature>
<dbReference type="InterPro" id="IPR007168">
    <property type="entry name" value="Phageshock_PspC_N"/>
</dbReference>
<keyword evidence="9" id="KW-1185">Reference proteome</keyword>
<keyword evidence="3 6" id="KW-0812">Transmembrane</keyword>
<sequence>MSTTTASAWSATVNDQPEVRQLRRSGDDKMLAGVAGGIARYLDVDVTLVRVIIAALALFTGAGAPLYAAAWLLLPADGEDQPVAAAWLAARRNRYR</sequence>
<organism evidence="8 9">
    <name type="scientific">Trebonia kvetii</name>
    <dbReference type="NCBI Taxonomy" id="2480626"/>
    <lineage>
        <taxon>Bacteria</taxon>
        <taxon>Bacillati</taxon>
        <taxon>Actinomycetota</taxon>
        <taxon>Actinomycetes</taxon>
        <taxon>Streptosporangiales</taxon>
        <taxon>Treboniaceae</taxon>
        <taxon>Trebonia</taxon>
    </lineage>
</organism>
<comment type="caution">
    <text evidence="8">The sequence shown here is derived from an EMBL/GenBank/DDBJ whole genome shotgun (WGS) entry which is preliminary data.</text>
</comment>
<evidence type="ECO:0000256" key="1">
    <source>
        <dbReference type="ARBA" id="ARBA00004162"/>
    </source>
</evidence>
<evidence type="ECO:0000256" key="2">
    <source>
        <dbReference type="ARBA" id="ARBA00022475"/>
    </source>
</evidence>
<accession>A0A6P2BTL2</accession>
<dbReference type="RefSeq" id="WP_145857208.1">
    <property type="nucleotide sequence ID" value="NZ_RPFW01000005.1"/>
</dbReference>
<evidence type="ECO:0000313" key="9">
    <source>
        <dbReference type="Proteomes" id="UP000460272"/>
    </source>
</evidence>
<comment type="subcellular location">
    <subcellularLocation>
        <location evidence="1">Cell membrane</location>
        <topology evidence="1">Single-pass membrane protein</topology>
    </subcellularLocation>
</comment>
<keyword evidence="2" id="KW-1003">Cell membrane</keyword>
<keyword evidence="5 6" id="KW-0472">Membrane</keyword>
<evidence type="ECO:0000313" key="8">
    <source>
        <dbReference type="EMBL" id="TVZ02320.1"/>
    </source>
</evidence>
<dbReference type="GO" id="GO:0005886">
    <property type="term" value="C:plasma membrane"/>
    <property type="evidence" value="ECO:0007669"/>
    <property type="project" value="UniProtKB-SubCell"/>
</dbReference>
<protein>
    <submittedName>
        <fullName evidence="8">PspC domain-containing protein</fullName>
    </submittedName>
</protein>
<evidence type="ECO:0000256" key="5">
    <source>
        <dbReference type="ARBA" id="ARBA00023136"/>
    </source>
</evidence>
<dbReference type="InterPro" id="IPR052027">
    <property type="entry name" value="PspC"/>
</dbReference>
<dbReference type="Proteomes" id="UP000460272">
    <property type="component" value="Unassembled WGS sequence"/>
</dbReference>
<dbReference type="OrthoDB" id="7359894at2"/>
<dbReference type="EMBL" id="RPFW01000005">
    <property type="protein sequence ID" value="TVZ02320.1"/>
    <property type="molecule type" value="Genomic_DNA"/>
</dbReference>
<name>A0A6P2BTL2_9ACTN</name>
<dbReference type="Pfam" id="PF04024">
    <property type="entry name" value="PspC"/>
    <property type="match status" value="1"/>
</dbReference>
<evidence type="ECO:0000256" key="4">
    <source>
        <dbReference type="ARBA" id="ARBA00022989"/>
    </source>
</evidence>
<dbReference type="AlphaFoldDB" id="A0A6P2BTL2"/>
<gene>
    <name evidence="8" type="ORF">EAS64_26270</name>
</gene>
<dbReference type="PANTHER" id="PTHR33885">
    <property type="entry name" value="PHAGE SHOCK PROTEIN C"/>
    <property type="match status" value="1"/>
</dbReference>
<dbReference type="PANTHER" id="PTHR33885:SF3">
    <property type="entry name" value="PHAGE SHOCK PROTEIN C"/>
    <property type="match status" value="1"/>
</dbReference>
<keyword evidence="4 6" id="KW-1133">Transmembrane helix</keyword>
<reference evidence="8 9" key="1">
    <citation type="submission" date="2018-11" db="EMBL/GenBank/DDBJ databases">
        <title>Trebonia kvetii gen.nov., sp.nov., a novel acidophilic actinobacterium, and proposal of the new actinobacterial family Treboniaceae fam. nov.</title>
        <authorList>
            <person name="Rapoport D."/>
            <person name="Sagova-Mareckova M."/>
            <person name="Sedlacek I."/>
            <person name="Provaznik J."/>
            <person name="Kralova S."/>
            <person name="Pavlinic D."/>
            <person name="Benes V."/>
            <person name="Kopecky J."/>
        </authorList>
    </citation>
    <scope>NUCLEOTIDE SEQUENCE [LARGE SCALE GENOMIC DNA]</scope>
    <source>
        <strain evidence="8 9">15Tr583</strain>
    </source>
</reference>
<evidence type="ECO:0000256" key="6">
    <source>
        <dbReference type="SAM" id="Phobius"/>
    </source>
</evidence>